<evidence type="ECO:0000313" key="2">
    <source>
        <dbReference type="Proteomes" id="UP000014243"/>
    </source>
</evidence>
<comment type="caution">
    <text evidence="1">The sequence shown here is derived from an EMBL/GenBank/DDBJ whole genome shotgun (WGS) entry which is preliminary data.</text>
</comment>
<sequence length="205" mass="22742">MQPTSHVAWYNRYLPGASQPEEDADFSFRKEHAMLNPAQFPAMSITTGGHTKDNLHQALDQAGIQCNAHADALFDDPRFTISPEPHAATVLFITVAELRLPKGANLPAIFAQAENSGLTLCPLELAVDLRLQWRDQGQSTNHDLHRHEAPQGAVTVASPVADPDPGQPKGYYLRNVGGQLWLRGYICDDEYIWQPADQFAFLSRK</sequence>
<evidence type="ECO:0008006" key="3">
    <source>
        <dbReference type="Google" id="ProtNLM"/>
    </source>
</evidence>
<dbReference type="Proteomes" id="UP000014243">
    <property type="component" value="Unassembled WGS sequence"/>
</dbReference>
<accession>S2T2K8</accession>
<dbReference type="PATRIC" id="fig|1256206.3.peg.3"/>
<dbReference type="EMBL" id="ANKC01000002">
    <property type="protein sequence ID" value="EPC90176.1"/>
    <property type="molecule type" value="Genomic_DNA"/>
</dbReference>
<name>S2T2K8_LACPA</name>
<proteinExistence type="predicted"/>
<organism evidence="1 2">
    <name type="scientific">Lacticaseibacillus paracasei subsp. paracasei Lpp126</name>
    <dbReference type="NCBI Taxonomy" id="1256206"/>
    <lineage>
        <taxon>Bacteria</taxon>
        <taxon>Bacillati</taxon>
        <taxon>Bacillota</taxon>
        <taxon>Bacilli</taxon>
        <taxon>Lactobacillales</taxon>
        <taxon>Lactobacillaceae</taxon>
        <taxon>Lacticaseibacillus</taxon>
    </lineage>
</organism>
<dbReference type="AlphaFoldDB" id="S2T2K8"/>
<evidence type="ECO:0000313" key="1">
    <source>
        <dbReference type="EMBL" id="EPC90176.1"/>
    </source>
</evidence>
<gene>
    <name evidence="1" type="ORF">Lpp126_00020</name>
</gene>
<protein>
    <recommendedName>
        <fullName evidence="3">Helicase</fullName>
    </recommendedName>
</protein>
<reference evidence="1 2" key="1">
    <citation type="journal article" date="2013" name="PLoS ONE">
        <title>Lactobacillus paracasei comparative genomics: towards species pan-genome definition and exploitation of diversity.</title>
        <authorList>
            <person name="Smokvina T."/>
            <person name="Wels M."/>
            <person name="Polka J."/>
            <person name="Chervaux C."/>
            <person name="Brisse S."/>
            <person name="Boekhorst J."/>
            <person name="van Hylckama Vlieg J.E."/>
            <person name="Siezen R.J."/>
        </authorList>
    </citation>
    <scope>NUCLEOTIDE SEQUENCE [LARGE SCALE GENOMIC DNA]</scope>
    <source>
        <strain evidence="1 2">Lpp126</strain>
    </source>
</reference>